<accession>A0A2I8F2Y6</accession>
<dbReference type="KEGG" id="pter:C2L65_38470"/>
<proteinExistence type="inferred from homology"/>
<dbReference type="Pfam" id="PF00106">
    <property type="entry name" value="adh_short"/>
    <property type="match status" value="1"/>
</dbReference>
<name>A0A2I8F2Y6_9BURK</name>
<organism evidence="4 5">
    <name type="scientific">Paraburkholderia terrae</name>
    <dbReference type="NCBI Taxonomy" id="311230"/>
    <lineage>
        <taxon>Bacteria</taxon>
        <taxon>Pseudomonadati</taxon>
        <taxon>Pseudomonadota</taxon>
        <taxon>Betaproteobacteria</taxon>
        <taxon>Burkholderiales</taxon>
        <taxon>Burkholderiaceae</taxon>
        <taxon>Paraburkholderia</taxon>
    </lineage>
</organism>
<dbReference type="GO" id="GO:0016491">
    <property type="term" value="F:oxidoreductase activity"/>
    <property type="evidence" value="ECO:0007669"/>
    <property type="project" value="UniProtKB-KW"/>
</dbReference>
<dbReference type="PANTHER" id="PTHR44169:SF6">
    <property type="entry name" value="NADPH-DEPENDENT 1-ACYLDIHYDROXYACETONE PHOSPHATE REDUCTASE"/>
    <property type="match status" value="1"/>
</dbReference>
<evidence type="ECO:0000313" key="5">
    <source>
        <dbReference type="Proteomes" id="UP000243502"/>
    </source>
</evidence>
<gene>
    <name evidence="4" type="ORF">C2L65_38470</name>
</gene>
<evidence type="ECO:0000313" key="4">
    <source>
        <dbReference type="EMBL" id="AUT65424.1"/>
    </source>
</evidence>
<dbReference type="SUPFAM" id="SSF51735">
    <property type="entry name" value="NAD(P)-binding Rossmann-fold domains"/>
    <property type="match status" value="1"/>
</dbReference>
<dbReference type="Gene3D" id="3.40.50.720">
    <property type="entry name" value="NAD(P)-binding Rossmann-like Domain"/>
    <property type="match status" value="1"/>
</dbReference>
<dbReference type="RefSeq" id="WP_042305470.1">
    <property type="nucleotide sequence ID" value="NZ_CP026113.1"/>
</dbReference>
<evidence type="ECO:0000256" key="3">
    <source>
        <dbReference type="RuleBase" id="RU000363"/>
    </source>
</evidence>
<dbReference type="AlphaFoldDB" id="A0A2I8F2Y6"/>
<dbReference type="InterPro" id="IPR002347">
    <property type="entry name" value="SDR_fam"/>
</dbReference>
<reference evidence="4 5" key="1">
    <citation type="submission" date="2018-01" db="EMBL/GenBank/DDBJ databases">
        <title>Species boundaries and ecological features among Paraburkholderia terrae DSMZ17804T, P. hospita DSMZ17164T and P. caribensis DSMZ13236T.</title>
        <authorList>
            <person name="Pratama A.A."/>
        </authorList>
    </citation>
    <scope>NUCLEOTIDE SEQUENCE [LARGE SCALE GENOMIC DNA]</scope>
    <source>
        <strain evidence="4 5">DSM 17804</strain>
    </source>
</reference>
<dbReference type="Proteomes" id="UP000243502">
    <property type="component" value="Chromosome 3"/>
</dbReference>
<evidence type="ECO:0000256" key="1">
    <source>
        <dbReference type="ARBA" id="ARBA00006484"/>
    </source>
</evidence>
<protein>
    <submittedName>
        <fullName evidence="4">KR domain-containing protein</fullName>
    </submittedName>
</protein>
<comment type="similarity">
    <text evidence="1 3">Belongs to the short-chain dehydrogenases/reductases (SDR) family.</text>
</comment>
<dbReference type="PANTHER" id="PTHR44169">
    <property type="entry name" value="NADPH-DEPENDENT 1-ACYLDIHYDROXYACETONE PHOSPHATE REDUCTASE"/>
    <property type="match status" value="1"/>
</dbReference>
<evidence type="ECO:0000256" key="2">
    <source>
        <dbReference type="ARBA" id="ARBA00023002"/>
    </source>
</evidence>
<dbReference type="PRINTS" id="PR00081">
    <property type="entry name" value="GDHRDH"/>
</dbReference>
<sequence length="248" mass="26475">MKLTGNTIFITGGGSGIGRGLAEALHKRGNQVIISGRRAERLQATIDANPGMRAVSLDINNPADVQAVAARLIAEYPDLNVLINNAGVMYPDGAQGPVDDDLMRTTVDTNLLGPIRMTSALIEHLKTRDDAVVANVTSVLGFVPLAIAAVYSATKAALHSYTLSQRYLLRDSKVSFIEIAPPWVRTELLNSTEEERAMPLDTFIEGAIGQLGTDANEILVGPAVSMRANPGPSEHAWVNEFNDLFAAG</sequence>
<keyword evidence="2" id="KW-0560">Oxidoreductase</keyword>
<dbReference type="PROSITE" id="PS00061">
    <property type="entry name" value="ADH_SHORT"/>
    <property type="match status" value="1"/>
</dbReference>
<dbReference type="OrthoDB" id="9810734at2"/>
<dbReference type="PRINTS" id="PR00080">
    <property type="entry name" value="SDRFAMILY"/>
</dbReference>
<dbReference type="InterPro" id="IPR020904">
    <property type="entry name" value="Sc_DH/Rdtase_CS"/>
</dbReference>
<dbReference type="InterPro" id="IPR036291">
    <property type="entry name" value="NAD(P)-bd_dom_sf"/>
</dbReference>
<dbReference type="EMBL" id="CP026113">
    <property type="protein sequence ID" value="AUT65424.1"/>
    <property type="molecule type" value="Genomic_DNA"/>
</dbReference>